<evidence type="ECO:0000313" key="2">
    <source>
        <dbReference type="Proteomes" id="UP000292052"/>
    </source>
</evidence>
<dbReference type="PANTHER" id="PTHR47326">
    <property type="entry name" value="TRANSPOSABLE ELEMENT TC3 TRANSPOSASE-LIKE PROTEIN"/>
    <property type="match status" value="1"/>
</dbReference>
<organism evidence="1 2">
    <name type="scientific">Asbolus verrucosus</name>
    <name type="common">Desert ironclad beetle</name>
    <dbReference type="NCBI Taxonomy" id="1661398"/>
    <lineage>
        <taxon>Eukaryota</taxon>
        <taxon>Metazoa</taxon>
        <taxon>Ecdysozoa</taxon>
        <taxon>Arthropoda</taxon>
        <taxon>Hexapoda</taxon>
        <taxon>Insecta</taxon>
        <taxon>Pterygota</taxon>
        <taxon>Neoptera</taxon>
        <taxon>Endopterygota</taxon>
        <taxon>Coleoptera</taxon>
        <taxon>Polyphaga</taxon>
        <taxon>Cucujiformia</taxon>
        <taxon>Tenebrionidae</taxon>
        <taxon>Pimeliinae</taxon>
        <taxon>Asbolus</taxon>
    </lineage>
</organism>
<sequence>MNYYNTHIWADASPHAIYWSYFHHRFSVNLWVGLLGNKLIGLFKFPRHLAGNADYNFLKHDLPGLTKEIYDVIPLDVRVNLWFFHDGAPPHFHVRVRRFLDNTFPGRWIRRSGPVVWPVQSPGLNSLDFYFWSHLKTLVYDVEITSERHLYQRIFREAQSIREDPIVLEGNANWLRRAQICVWVSSGHFEHLL</sequence>
<keyword evidence="2" id="KW-1185">Reference proteome</keyword>
<protein>
    <recommendedName>
        <fullName evidence="3">DDE 3 domain containing protein</fullName>
    </recommendedName>
</protein>
<gene>
    <name evidence="1" type="ORF">BDFB_007611</name>
</gene>
<dbReference type="InterPro" id="IPR036397">
    <property type="entry name" value="RNaseH_sf"/>
</dbReference>
<evidence type="ECO:0000313" key="1">
    <source>
        <dbReference type="EMBL" id="RZC41730.1"/>
    </source>
</evidence>
<accession>A0A482W982</accession>
<dbReference type="PANTHER" id="PTHR47326:SF1">
    <property type="entry name" value="HTH PSQ-TYPE DOMAIN-CONTAINING PROTEIN"/>
    <property type="match status" value="1"/>
</dbReference>
<evidence type="ECO:0008006" key="3">
    <source>
        <dbReference type="Google" id="ProtNLM"/>
    </source>
</evidence>
<dbReference type="AlphaFoldDB" id="A0A482W982"/>
<proteinExistence type="predicted"/>
<dbReference type="OrthoDB" id="6764275at2759"/>
<dbReference type="GO" id="GO:0003676">
    <property type="term" value="F:nucleic acid binding"/>
    <property type="evidence" value="ECO:0007669"/>
    <property type="project" value="InterPro"/>
</dbReference>
<dbReference type="Proteomes" id="UP000292052">
    <property type="component" value="Unassembled WGS sequence"/>
</dbReference>
<dbReference type="EMBL" id="QDEB01014523">
    <property type="protein sequence ID" value="RZC41730.1"/>
    <property type="molecule type" value="Genomic_DNA"/>
</dbReference>
<dbReference type="STRING" id="1661398.A0A482W982"/>
<name>A0A482W982_ASBVE</name>
<comment type="caution">
    <text evidence="1">The sequence shown here is derived from an EMBL/GenBank/DDBJ whole genome shotgun (WGS) entry which is preliminary data.</text>
</comment>
<reference evidence="1 2" key="1">
    <citation type="submission" date="2017-03" db="EMBL/GenBank/DDBJ databases">
        <title>Genome of the blue death feigning beetle - Asbolus verrucosus.</title>
        <authorList>
            <person name="Rider S.D."/>
        </authorList>
    </citation>
    <scope>NUCLEOTIDE SEQUENCE [LARGE SCALE GENOMIC DNA]</scope>
    <source>
        <strain evidence="1">Butters</strain>
        <tissue evidence="1">Head and leg muscle</tissue>
    </source>
</reference>
<dbReference type="Gene3D" id="3.30.420.10">
    <property type="entry name" value="Ribonuclease H-like superfamily/Ribonuclease H"/>
    <property type="match status" value="1"/>
</dbReference>